<comment type="caution">
    <text evidence="1">The sequence shown here is derived from an EMBL/GenBank/DDBJ whole genome shotgun (WGS) entry which is preliminary data.</text>
</comment>
<evidence type="ECO:0000313" key="2">
    <source>
        <dbReference type="Proteomes" id="UP000017127"/>
    </source>
</evidence>
<keyword evidence="2" id="KW-1185">Reference proteome</keyword>
<name>U7QND7_9CYAN</name>
<dbReference type="EMBL" id="AUZM01000009">
    <property type="protein sequence ID" value="ERT08635.1"/>
    <property type="molecule type" value="Genomic_DNA"/>
</dbReference>
<protein>
    <submittedName>
        <fullName evidence="1">Uncharacterized protein</fullName>
    </submittedName>
</protein>
<sequence length="37" mass="4307">MPPSFPVSLRSGSSGRVRENLKKYPQNYHDLTWSANW</sequence>
<organism evidence="1 2">
    <name type="scientific">Lyngbya aestuarii BL J</name>
    <dbReference type="NCBI Taxonomy" id="1348334"/>
    <lineage>
        <taxon>Bacteria</taxon>
        <taxon>Bacillati</taxon>
        <taxon>Cyanobacteriota</taxon>
        <taxon>Cyanophyceae</taxon>
        <taxon>Oscillatoriophycideae</taxon>
        <taxon>Oscillatoriales</taxon>
        <taxon>Microcoleaceae</taxon>
        <taxon>Lyngbya</taxon>
    </lineage>
</organism>
<dbReference type="AlphaFoldDB" id="U7QND7"/>
<accession>U7QND7</accession>
<proteinExistence type="predicted"/>
<gene>
    <name evidence="1" type="ORF">M595_1417</name>
</gene>
<evidence type="ECO:0000313" key="1">
    <source>
        <dbReference type="EMBL" id="ERT08635.1"/>
    </source>
</evidence>
<reference evidence="1 2" key="1">
    <citation type="journal article" date="2013" name="Front. Microbiol.">
        <title>Comparative genomic analyses of the cyanobacterium, Lyngbya aestuarii BL J, a powerful hydrogen producer.</title>
        <authorList>
            <person name="Kothari A."/>
            <person name="Vaughn M."/>
            <person name="Garcia-Pichel F."/>
        </authorList>
    </citation>
    <scope>NUCLEOTIDE SEQUENCE [LARGE SCALE GENOMIC DNA]</scope>
    <source>
        <strain evidence="1 2">BL J</strain>
    </source>
</reference>
<dbReference type="Proteomes" id="UP000017127">
    <property type="component" value="Unassembled WGS sequence"/>
</dbReference>